<name>A0A167TFX6_9BACL</name>
<organism evidence="2 3">
    <name type="scientific">Anoxybacteroides amylolyticum</name>
    <dbReference type="NCBI Taxonomy" id="294699"/>
    <lineage>
        <taxon>Bacteria</taxon>
        <taxon>Bacillati</taxon>
        <taxon>Bacillota</taxon>
        <taxon>Bacilli</taxon>
        <taxon>Bacillales</taxon>
        <taxon>Anoxybacillaceae</taxon>
        <taxon>Anoxybacteroides</taxon>
    </lineage>
</organism>
<sequence length="109" mass="12266">MHKHLPMEEEVMDMLVGGFSFIMFIAVITIVYLWRNNRAQQVAFLWIFCHFFLLSIGVYFAFKAISFNLEHAQASVEISLLLGKAGISWGAGMICLLIGVAKLANKPTQ</sequence>
<reference evidence="2 3" key="1">
    <citation type="journal article" date="2006" name="Syst. Appl. Microbiol.">
        <title>Anoxybacillus amylolyticus sp. nov., a thermophilic amylase producing bacterium isolated from Mount Rittmann (Antarctica).</title>
        <authorList>
            <person name="Poli A."/>
            <person name="Esposito E."/>
            <person name="Lama L."/>
            <person name="Orlando P."/>
            <person name="Nicolaus G."/>
            <person name="de Appolonia F."/>
            <person name="Gambacorta A."/>
            <person name="Nicolaus B."/>
        </authorList>
    </citation>
    <scope>NUCLEOTIDE SEQUENCE [LARGE SCALE GENOMIC DNA]</scope>
    <source>
        <strain evidence="2 3">DSM 15939</strain>
    </source>
</reference>
<evidence type="ECO:0000313" key="2">
    <source>
        <dbReference type="EMBL" id="ANB60550.1"/>
    </source>
</evidence>
<proteinExistence type="predicted"/>
<dbReference type="KEGG" id="aamy:GFC30_2537"/>
<keyword evidence="1" id="KW-0812">Transmembrane</keyword>
<gene>
    <name evidence="2" type="ORF">GFC30_2537</name>
</gene>
<accession>A0A167TFX6</accession>
<dbReference type="Proteomes" id="UP000076865">
    <property type="component" value="Chromosome"/>
</dbReference>
<feature type="transmembrane region" description="Helical" evidence="1">
    <location>
        <begin position="14"/>
        <end position="34"/>
    </location>
</feature>
<feature type="transmembrane region" description="Helical" evidence="1">
    <location>
        <begin position="43"/>
        <end position="62"/>
    </location>
</feature>
<dbReference type="OrthoDB" id="2969924at2"/>
<dbReference type="PATRIC" id="fig|294699.3.peg.2611"/>
<feature type="transmembrane region" description="Helical" evidence="1">
    <location>
        <begin position="82"/>
        <end position="104"/>
    </location>
</feature>
<evidence type="ECO:0000256" key="1">
    <source>
        <dbReference type="SAM" id="Phobius"/>
    </source>
</evidence>
<keyword evidence="1" id="KW-1133">Transmembrane helix</keyword>
<keyword evidence="1" id="KW-0472">Membrane</keyword>
<protein>
    <submittedName>
        <fullName evidence="2">Putative membrane protein</fullName>
    </submittedName>
</protein>
<keyword evidence="3" id="KW-1185">Reference proteome</keyword>
<dbReference type="RefSeq" id="WP_066326046.1">
    <property type="nucleotide sequence ID" value="NZ_CP015438.1"/>
</dbReference>
<evidence type="ECO:0000313" key="3">
    <source>
        <dbReference type="Proteomes" id="UP000076865"/>
    </source>
</evidence>
<dbReference type="AlphaFoldDB" id="A0A167TFX6"/>
<dbReference type="EMBL" id="CP015438">
    <property type="protein sequence ID" value="ANB60550.1"/>
    <property type="molecule type" value="Genomic_DNA"/>
</dbReference>